<evidence type="ECO:0000256" key="6">
    <source>
        <dbReference type="SAM" id="MobiDB-lite"/>
    </source>
</evidence>
<organism evidence="7 8">
    <name type="scientific">Smittium culicis</name>
    <dbReference type="NCBI Taxonomy" id="133412"/>
    <lineage>
        <taxon>Eukaryota</taxon>
        <taxon>Fungi</taxon>
        <taxon>Fungi incertae sedis</taxon>
        <taxon>Zoopagomycota</taxon>
        <taxon>Kickxellomycotina</taxon>
        <taxon>Harpellomycetes</taxon>
        <taxon>Harpellales</taxon>
        <taxon>Legeriomycetaceae</taxon>
        <taxon>Smittium</taxon>
    </lineage>
</organism>
<dbReference type="EMBL" id="LSSM01003652">
    <property type="protein sequence ID" value="OMJ17218.1"/>
    <property type="molecule type" value="Genomic_DNA"/>
</dbReference>
<keyword evidence="4" id="KW-0539">Nucleus</keyword>
<dbReference type="PANTHER" id="PTHR10507:SF0">
    <property type="entry name" value="CELL DIVISION CONTROL PROTEIN 45 HOMOLOG"/>
    <property type="match status" value="1"/>
</dbReference>
<protein>
    <submittedName>
        <fullName evidence="7">Cell division control protein 45-like protein</fullName>
    </submittedName>
</protein>
<keyword evidence="7" id="KW-0132">Cell division</keyword>
<comment type="caution">
    <text evidence="7">The sequence shown here is derived from an EMBL/GenBank/DDBJ whole genome shotgun (WGS) entry which is preliminary data.</text>
</comment>
<keyword evidence="8" id="KW-1185">Reference proteome</keyword>
<dbReference type="Proteomes" id="UP000187429">
    <property type="component" value="Unassembled WGS sequence"/>
</dbReference>
<feature type="region of interest" description="Disordered" evidence="6">
    <location>
        <begin position="281"/>
        <end position="301"/>
    </location>
</feature>
<dbReference type="GO" id="GO:0003688">
    <property type="term" value="F:DNA replication origin binding"/>
    <property type="evidence" value="ECO:0007669"/>
    <property type="project" value="TreeGrafter"/>
</dbReference>
<evidence type="ECO:0000313" key="8">
    <source>
        <dbReference type="Proteomes" id="UP000187429"/>
    </source>
</evidence>
<keyword evidence="5" id="KW-0131">Cell cycle</keyword>
<sequence>MVYITSENYEEAYKRILDGAAEAAKNGIGACTVLAFVANDPDALCAARILFLRTIVFINCGATIDIQDSIKMHDKLTAIVIDSHRPYNLYNIFWNEQFGSNDSSDQDSQDDATDYDSDDSLNSINSSKPRKKSKLDNDQQLDAADAFIKSQNRKAKIRAKRENSRKEIAAYYSQGSYYGQSSAICSFQISENLGRPNSIDVVWWAIVGVTSQIVLDQIDTEGYLLIVNSIKGVVSQLSSSNDHLYLENSANKQPKKAPSKNLPPSTSSIFNSDTSSLATFDSTNKATDGTNSSTIVDPSLNPSTAQTTTSILAAELDLNKSESAVINASKSVQPRNGIFQSSEFKFYMVRHWSLENAMRYSTFIISRLATWSNRGKSLFDLMVAKLGLSRSEIRQSYLNLDPMLKEELPERWDRIAADYNLEGANYTSFVRAFGWRFPLSSASDHVWSLIALLAASSSNSNFQPSSNYESNVYINSNGKTSFVSPNHENTDIINSNSNDQIYSDVTNSSQLSNIQADTTTNFHNNQDSAHQLNKLIPDNAREWKAGFFKAYDCLKNTTTLLKGINLAMKMQTGIIDMGTLMLERRIVKTLSKFRLAVIRDECLDSFLPFLHSPLVLLQLGQFLLESLRNHGRSEHLSLPFILAALDPQTNTFLVLGICPPEYLSKSINKGIMAYSTTYSGEARNKFGLIFEQAATDCSAHILNSYFDTSVISLPSTSLPTFIDKLRKHT</sequence>
<dbReference type="GO" id="GO:1902977">
    <property type="term" value="P:mitotic DNA replication preinitiation complex assembly"/>
    <property type="evidence" value="ECO:0007669"/>
    <property type="project" value="TreeGrafter"/>
</dbReference>
<evidence type="ECO:0000313" key="7">
    <source>
        <dbReference type="EMBL" id="OMJ17218.1"/>
    </source>
</evidence>
<evidence type="ECO:0000256" key="5">
    <source>
        <dbReference type="ARBA" id="ARBA00023306"/>
    </source>
</evidence>
<evidence type="ECO:0000256" key="2">
    <source>
        <dbReference type="ARBA" id="ARBA00010727"/>
    </source>
</evidence>
<dbReference type="GO" id="GO:0003682">
    <property type="term" value="F:chromatin binding"/>
    <property type="evidence" value="ECO:0007669"/>
    <property type="project" value="TreeGrafter"/>
</dbReference>
<feature type="compositionally biased region" description="Acidic residues" evidence="6">
    <location>
        <begin position="104"/>
        <end position="119"/>
    </location>
</feature>
<feature type="region of interest" description="Disordered" evidence="6">
    <location>
        <begin position="100"/>
        <end position="137"/>
    </location>
</feature>
<dbReference type="GO" id="GO:0003697">
    <property type="term" value="F:single-stranded DNA binding"/>
    <property type="evidence" value="ECO:0007669"/>
    <property type="project" value="TreeGrafter"/>
</dbReference>
<evidence type="ECO:0000256" key="4">
    <source>
        <dbReference type="ARBA" id="ARBA00023242"/>
    </source>
</evidence>
<dbReference type="PANTHER" id="PTHR10507">
    <property type="entry name" value="CDC45-RELATED PROTEIN"/>
    <property type="match status" value="1"/>
</dbReference>
<reference evidence="8" key="1">
    <citation type="submission" date="2017-01" db="EMBL/GenBank/DDBJ databases">
        <authorList>
            <person name="Wang Y."/>
            <person name="White M."/>
            <person name="Kvist S."/>
            <person name="Moncalvo J.-M."/>
        </authorList>
    </citation>
    <scope>NUCLEOTIDE SEQUENCE [LARGE SCALE GENOMIC DNA]</scope>
    <source>
        <strain evidence="8">ID-206-W2</strain>
    </source>
</reference>
<dbReference type="InterPro" id="IPR003874">
    <property type="entry name" value="CDC45"/>
</dbReference>
<comment type="similarity">
    <text evidence="2">Belongs to the CDC45 family.</text>
</comment>
<keyword evidence="3" id="KW-0235">DNA replication</keyword>
<proteinExistence type="inferred from homology"/>
<dbReference type="Pfam" id="PF02724">
    <property type="entry name" value="CDC45"/>
    <property type="match status" value="2"/>
</dbReference>
<dbReference type="GO" id="GO:0031261">
    <property type="term" value="C:DNA replication preinitiation complex"/>
    <property type="evidence" value="ECO:0007669"/>
    <property type="project" value="TreeGrafter"/>
</dbReference>
<dbReference type="GO" id="GO:0000727">
    <property type="term" value="P:double-strand break repair via break-induced replication"/>
    <property type="evidence" value="ECO:0007669"/>
    <property type="project" value="TreeGrafter"/>
</dbReference>
<evidence type="ECO:0000256" key="1">
    <source>
        <dbReference type="ARBA" id="ARBA00004123"/>
    </source>
</evidence>
<dbReference type="OrthoDB" id="10258882at2759"/>
<comment type="subcellular location">
    <subcellularLocation>
        <location evidence="1">Nucleus</location>
    </subcellularLocation>
</comment>
<name>A0A1R1XRH1_9FUNG</name>
<dbReference type="GO" id="GO:0006270">
    <property type="term" value="P:DNA replication initiation"/>
    <property type="evidence" value="ECO:0007669"/>
    <property type="project" value="InterPro"/>
</dbReference>
<dbReference type="GO" id="GO:0051301">
    <property type="term" value="P:cell division"/>
    <property type="evidence" value="ECO:0007669"/>
    <property type="project" value="UniProtKB-KW"/>
</dbReference>
<accession>A0A1R1XRH1</accession>
<gene>
    <name evidence="7" type="ORF">AYI69_g7509</name>
</gene>
<dbReference type="AlphaFoldDB" id="A0A1R1XRH1"/>
<evidence type="ECO:0000256" key="3">
    <source>
        <dbReference type="ARBA" id="ARBA00022705"/>
    </source>
</evidence>